<evidence type="ECO:0000256" key="2">
    <source>
        <dbReference type="ARBA" id="ARBA00001946"/>
    </source>
</evidence>
<gene>
    <name evidence="8" type="ORF">CHIRRI_LOCUS1839</name>
</gene>
<dbReference type="GO" id="GO:0031123">
    <property type="term" value="P:RNA 3'-end processing"/>
    <property type="evidence" value="ECO:0007669"/>
    <property type="project" value="TreeGrafter"/>
</dbReference>
<protein>
    <recommendedName>
        <fullName evidence="10">Polymerase nucleotidyl transferase domain-containing protein</fullName>
    </recommendedName>
</protein>
<keyword evidence="4" id="KW-0479">Metal-binding</keyword>
<dbReference type="InterPro" id="IPR054708">
    <property type="entry name" value="MTPAP-like_central"/>
</dbReference>
<organism evidence="8 9">
    <name type="scientific">Chironomus riparius</name>
    <dbReference type="NCBI Taxonomy" id="315576"/>
    <lineage>
        <taxon>Eukaryota</taxon>
        <taxon>Metazoa</taxon>
        <taxon>Ecdysozoa</taxon>
        <taxon>Arthropoda</taxon>
        <taxon>Hexapoda</taxon>
        <taxon>Insecta</taxon>
        <taxon>Pterygota</taxon>
        <taxon>Neoptera</taxon>
        <taxon>Endopterygota</taxon>
        <taxon>Diptera</taxon>
        <taxon>Nematocera</taxon>
        <taxon>Chironomoidea</taxon>
        <taxon>Chironomidae</taxon>
        <taxon>Chironominae</taxon>
        <taxon>Chironomus</taxon>
    </lineage>
</organism>
<dbReference type="Gene3D" id="3.30.460.10">
    <property type="entry name" value="Beta Polymerase, domain 2"/>
    <property type="match status" value="1"/>
</dbReference>
<evidence type="ECO:0000313" key="9">
    <source>
        <dbReference type="Proteomes" id="UP001153620"/>
    </source>
</evidence>
<reference evidence="8" key="1">
    <citation type="submission" date="2022-01" db="EMBL/GenBank/DDBJ databases">
        <authorList>
            <person name="King R."/>
        </authorList>
    </citation>
    <scope>NUCLEOTIDE SEQUENCE</scope>
</reference>
<proteinExistence type="predicted"/>
<dbReference type="AlphaFoldDB" id="A0A9N9WNJ3"/>
<dbReference type="PANTHER" id="PTHR12271:SF66">
    <property type="entry name" value="TERMINAL URIDYLYLTRANSFERASE TAILOR"/>
    <property type="match status" value="1"/>
</dbReference>
<dbReference type="Proteomes" id="UP001153620">
    <property type="component" value="Chromosome 1"/>
</dbReference>
<keyword evidence="3" id="KW-0808">Transferase</keyword>
<comment type="cofactor">
    <cofactor evidence="1">
        <name>Mn(2+)</name>
        <dbReference type="ChEBI" id="CHEBI:29035"/>
    </cofactor>
</comment>
<evidence type="ECO:0000259" key="7">
    <source>
        <dbReference type="Pfam" id="PF22600"/>
    </source>
</evidence>
<feature type="domain" description="PAP-associated" evidence="6">
    <location>
        <begin position="246"/>
        <end position="297"/>
    </location>
</feature>
<evidence type="ECO:0000313" key="8">
    <source>
        <dbReference type="EMBL" id="CAG9798863.1"/>
    </source>
</evidence>
<dbReference type="SUPFAM" id="SSF81301">
    <property type="entry name" value="Nucleotidyltransferase"/>
    <property type="match status" value="1"/>
</dbReference>
<evidence type="ECO:0008006" key="10">
    <source>
        <dbReference type="Google" id="ProtNLM"/>
    </source>
</evidence>
<sequence>MKMVKFTFNSKIQGKLIWFFGKGDEIALYTSRYSAGRSDMTRYNNVRIFLERALSMHNLTSTVHYYGSRVSGTSVGRSDIDFFVEIGDNFCTPNSQEDAAKVLRKIKNAIDKSNDFKVTIFLPKATVPLLRVVYLRTDFECDVVASSGLSVRLCHIINHLNSLQPQIIPLFHYIRIWIHLCGINMKRYVQFLLIFFYLQQNSYMPTIQNIQKGLSKEFIGDWEVQFNRTRTLNSYGLKKMVRYANHIVGYFRFYSKINFEEFVLSIYEGKCIKRSEYNKYDSYKINKPLCIAGPLDLGFNSGQTVSKAAMQKFPGMCQSSIDFLVQRGWN</sequence>
<comment type="cofactor">
    <cofactor evidence="2">
        <name>Mg(2+)</name>
        <dbReference type="ChEBI" id="CHEBI:18420"/>
    </cofactor>
</comment>
<dbReference type="Gene3D" id="1.10.1410.10">
    <property type="match status" value="1"/>
</dbReference>
<dbReference type="SUPFAM" id="SSF81631">
    <property type="entry name" value="PAP/OAS1 substrate-binding domain"/>
    <property type="match status" value="1"/>
</dbReference>
<reference evidence="8" key="2">
    <citation type="submission" date="2022-10" db="EMBL/GenBank/DDBJ databases">
        <authorList>
            <consortium name="ENA_rothamsted_submissions"/>
            <consortium name="culmorum"/>
            <person name="King R."/>
        </authorList>
    </citation>
    <scope>NUCLEOTIDE SEQUENCE</scope>
</reference>
<dbReference type="Pfam" id="PF22600">
    <property type="entry name" value="MTPAP-like_central"/>
    <property type="match status" value="1"/>
</dbReference>
<dbReference type="GO" id="GO:1990817">
    <property type="term" value="F:poly(A) RNA polymerase activity"/>
    <property type="evidence" value="ECO:0007669"/>
    <property type="project" value="UniProtKB-ARBA"/>
</dbReference>
<evidence type="ECO:0000259" key="6">
    <source>
        <dbReference type="Pfam" id="PF03828"/>
    </source>
</evidence>
<evidence type="ECO:0000256" key="4">
    <source>
        <dbReference type="ARBA" id="ARBA00022723"/>
    </source>
</evidence>
<keyword evidence="9" id="KW-1185">Reference proteome</keyword>
<dbReference type="GO" id="GO:0046872">
    <property type="term" value="F:metal ion binding"/>
    <property type="evidence" value="ECO:0007669"/>
    <property type="project" value="UniProtKB-KW"/>
</dbReference>
<accession>A0A9N9WNJ3</accession>
<evidence type="ECO:0000256" key="1">
    <source>
        <dbReference type="ARBA" id="ARBA00001936"/>
    </source>
</evidence>
<evidence type="ECO:0000256" key="5">
    <source>
        <dbReference type="ARBA" id="ARBA00022842"/>
    </source>
</evidence>
<dbReference type="GO" id="GO:0050265">
    <property type="term" value="F:RNA uridylyltransferase activity"/>
    <property type="evidence" value="ECO:0007669"/>
    <property type="project" value="TreeGrafter"/>
</dbReference>
<dbReference type="Pfam" id="PF03828">
    <property type="entry name" value="PAP_assoc"/>
    <property type="match status" value="1"/>
</dbReference>
<dbReference type="InterPro" id="IPR002058">
    <property type="entry name" value="PAP_assoc"/>
</dbReference>
<dbReference type="PANTHER" id="PTHR12271">
    <property type="entry name" value="POLY A POLYMERASE CID PAP -RELATED"/>
    <property type="match status" value="1"/>
</dbReference>
<feature type="domain" description="Poly(A) RNA polymerase mitochondrial-like central palm" evidence="7">
    <location>
        <begin position="32"/>
        <end position="159"/>
    </location>
</feature>
<dbReference type="EMBL" id="OU895877">
    <property type="protein sequence ID" value="CAG9798863.1"/>
    <property type="molecule type" value="Genomic_DNA"/>
</dbReference>
<dbReference type="InterPro" id="IPR043519">
    <property type="entry name" value="NT_sf"/>
</dbReference>
<evidence type="ECO:0000256" key="3">
    <source>
        <dbReference type="ARBA" id="ARBA00022679"/>
    </source>
</evidence>
<keyword evidence="5" id="KW-0460">Magnesium</keyword>
<dbReference type="OrthoDB" id="407432at2759"/>
<name>A0A9N9WNJ3_9DIPT</name>
<dbReference type="CDD" id="cd05402">
    <property type="entry name" value="NT_PAP_TUTase"/>
    <property type="match status" value="1"/>
</dbReference>